<proteinExistence type="predicted"/>
<dbReference type="Pfam" id="PF23857">
    <property type="entry name" value="Phage_TAC_19"/>
    <property type="match status" value="1"/>
</dbReference>
<evidence type="ECO:0008006" key="3">
    <source>
        <dbReference type="Google" id="ProtNLM"/>
    </source>
</evidence>
<gene>
    <name evidence="1" type="ORF">K8V00_07500</name>
</gene>
<reference evidence="1" key="2">
    <citation type="submission" date="2021-09" db="EMBL/GenBank/DDBJ databases">
        <authorList>
            <person name="Gilroy R."/>
        </authorList>
    </citation>
    <scope>NUCLEOTIDE SEQUENCE</scope>
    <source>
        <strain evidence="1">CHK174-6876</strain>
    </source>
</reference>
<evidence type="ECO:0000313" key="2">
    <source>
        <dbReference type="Proteomes" id="UP000707535"/>
    </source>
</evidence>
<dbReference type="EMBL" id="DYXG01000076">
    <property type="protein sequence ID" value="HJE97451.1"/>
    <property type="molecule type" value="Genomic_DNA"/>
</dbReference>
<comment type="caution">
    <text evidence="1">The sequence shown here is derived from an EMBL/GenBank/DDBJ whole genome shotgun (WGS) entry which is preliminary data.</text>
</comment>
<protein>
    <recommendedName>
        <fullName evidence="3">Phage protein</fullName>
    </recommendedName>
</protein>
<reference evidence="1" key="1">
    <citation type="journal article" date="2021" name="PeerJ">
        <title>Extensive microbial diversity within the chicken gut microbiome revealed by metagenomics and culture.</title>
        <authorList>
            <person name="Gilroy R."/>
            <person name="Ravi A."/>
            <person name="Getino M."/>
            <person name="Pursley I."/>
            <person name="Horton D.L."/>
            <person name="Alikhan N.F."/>
            <person name="Baker D."/>
            <person name="Gharbi K."/>
            <person name="Hall N."/>
            <person name="Watson M."/>
            <person name="Adriaenssens E.M."/>
            <person name="Foster-Nyarko E."/>
            <person name="Jarju S."/>
            <person name="Secka A."/>
            <person name="Antonio M."/>
            <person name="Oren A."/>
            <person name="Chaudhuri R.R."/>
            <person name="La Ragione R."/>
            <person name="Hildebrand F."/>
            <person name="Pallen M.J."/>
        </authorList>
    </citation>
    <scope>NUCLEOTIDE SEQUENCE</scope>
    <source>
        <strain evidence="1">CHK174-6876</strain>
    </source>
</reference>
<dbReference type="AlphaFoldDB" id="A0A921F9H9"/>
<dbReference type="InterPro" id="IPR057006">
    <property type="entry name" value="Phage_TAC_19"/>
</dbReference>
<sequence>MEERTIKLELVMSDGKTKKFLCDFIPQSKRLEYIRKEMALQAEKEEPSQNDYDEIQAEFVASLFDEEEVTKDAILNGMDAQDFPKIYDIIRYRVLGFKREDDEALKKAVADQLLVGQDTTISNSNLPEQSSQISPE</sequence>
<accession>A0A921F9H9</accession>
<evidence type="ECO:0000313" key="1">
    <source>
        <dbReference type="EMBL" id="HJE97451.1"/>
    </source>
</evidence>
<name>A0A921F9H9_9LACO</name>
<dbReference type="Proteomes" id="UP000707535">
    <property type="component" value="Unassembled WGS sequence"/>
</dbReference>
<organism evidence="1 2">
    <name type="scientific">Ligilactobacillus acidipiscis</name>
    <dbReference type="NCBI Taxonomy" id="89059"/>
    <lineage>
        <taxon>Bacteria</taxon>
        <taxon>Bacillati</taxon>
        <taxon>Bacillota</taxon>
        <taxon>Bacilli</taxon>
        <taxon>Lactobacillales</taxon>
        <taxon>Lactobacillaceae</taxon>
        <taxon>Ligilactobacillus</taxon>
    </lineage>
</organism>
<dbReference type="NCBIfam" id="NF047360">
    <property type="entry name" value="tail_chap_PVL"/>
    <property type="match status" value="1"/>
</dbReference>